<dbReference type="STRING" id="1789683.A0A1X7R5B9"/>
<sequence length="579" mass="65059">MYTEYFKNTYMVDILEYLRIITLTEEGITGKSNDLENQVYPRLSTGTKVCTEKNKDDAILCDKKSINSDYDSVESRATFSSNQNSINSNNSDLQETVIIEKDQLEEEKINDPFLVTWNGPDDPDHPMNFDSFKKILIVVQIMMITFVTYMASAIITPGQEEIQNEFKVGHVTATLNLSVYVLAYGIGQAIFSPLSEVAKIGRQWVYTYTFFLFTIFQIGCATVHSFGGLVVLRFITGVLSGPALATGGASIADIIEGRKLTAYIALWAIGAVLAPVMAPIVGAAMVIAEDWRWIFWLLTIICAVFLIVFILFFPETSGNSILSRRASRIRRQTGDDRYYTIQEQKDSSTKLSEFLIMTFYRPFEMIIKEPIILAFDVYISVIYGALYLFFESIPIVFVGIYHFTLMESSVAFLGFLVGCIIAYPILIIFLHKVIYPAHDNNTFVPEKFLLLAMSVAWLLPLSQFLFGWAASVHWIIPVIAEVFFIIAVWNLFQVTFSYLAFSFPNHVASVFAGNGVMRSTFACAFPLFGKAMFDNLAIEGYPVGWGSTIVGFVTIGLSLIPFVLYKYGATLRSKSKFQA</sequence>
<dbReference type="InterPro" id="IPR011701">
    <property type="entry name" value="MFS"/>
</dbReference>
<evidence type="ECO:0000256" key="3">
    <source>
        <dbReference type="ARBA" id="ARBA00022989"/>
    </source>
</evidence>
<name>A0A1X7R5B9_9SACH</name>
<feature type="transmembrane region" description="Helical" evidence="5">
    <location>
        <begin position="204"/>
        <end position="224"/>
    </location>
</feature>
<evidence type="ECO:0000259" key="6">
    <source>
        <dbReference type="PROSITE" id="PS50850"/>
    </source>
</evidence>
<protein>
    <submittedName>
        <fullName evidence="7">Similar to Saccharomyces cerevisiae YBR008C FLR1 Plasma membrane multidrug transporter of the major facilitator superfamily</fullName>
    </submittedName>
</protein>
<keyword evidence="8" id="KW-1185">Reference proteome</keyword>
<keyword evidence="2 5" id="KW-0812">Transmembrane</keyword>
<feature type="transmembrane region" description="Helical" evidence="5">
    <location>
        <begin position="264"/>
        <end position="287"/>
    </location>
</feature>
<dbReference type="Proteomes" id="UP000196158">
    <property type="component" value="Unassembled WGS sequence"/>
</dbReference>
<evidence type="ECO:0000313" key="8">
    <source>
        <dbReference type="Proteomes" id="UP000196158"/>
    </source>
</evidence>
<gene>
    <name evidence="7" type="ORF">KASA_0M02750G</name>
</gene>
<feature type="transmembrane region" description="Helical" evidence="5">
    <location>
        <begin position="135"/>
        <end position="155"/>
    </location>
</feature>
<feature type="transmembrane region" description="Helical" evidence="5">
    <location>
        <begin position="230"/>
        <end position="252"/>
    </location>
</feature>
<dbReference type="Gene3D" id="1.20.1250.20">
    <property type="entry name" value="MFS general substrate transporter like domains"/>
    <property type="match status" value="1"/>
</dbReference>
<dbReference type="FunFam" id="1.20.1250.20:FF:000011">
    <property type="entry name" value="MFS multidrug transporter, putative"/>
    <property type="match status" value="1"/>
</dbReference>
<evidence type="ECO:0000256" key="5">
    <source>
        <dbReference type="SAM" id="Phobius"/>
    </source>
</evidence>
<keyword evidence="4 5" id="KW-0472">Membrane</keyword>
<evidence type="ECO:0000313" key="7">
    <source>
        <dbReference type="EMBL" id="SMN20852.1"/>
    </source>
</evidence>
<feature type="transmembrane region" description="Helical" evidence="5">
    <location>
        <begin position="175"/>
        <end position="192"/>
    </location>
</feature>
<evidence type="ECO:0000256" key="2">
    <source>
        <dbReference type="ARBA" id="ARBA00022692"/>
    </source>
</evidence>
<dbReference type="GO" id="GO:0015244">
    <property type="term" value="F:fluconazole transmembrane transporter activity"/>
    <property type="evidence" value="ECO:0007669"/>
    <property type="project" value="TreeGrafter"/>
</dbReference>
<dbReference type="PROSITE" id="PS50850">
    <property type="entry name" value="MFS"/>
    <property type="match status" value="1"/>
</dbReference>
<dbReference type="GO" id="GO:0005886">
    <property type="term" value="C:plasma membrane"/>
    <property type="evidence" value="ECO:0007669"/>
    <property type="project" value="TreeGrafter"/>
</dbReference>
<feature type="transmembrane region" description="Helical" evidence="5">
    <location>
        <begin position="545"/>
        <end position="565"/>
    </location>
</feature>
<organism evidence="7 8">
    <name type="scientific">Maudiozyma saulgeensis</name>
    <dbReference type="NCBI Taxonomy" id="1789683"/>
    <lineage>
        <taxon>Eukaryota</taxon>
        <taxon>Fungi</taxon>
        <taxon>Dikarya</taxon>
        <taxon>Ascomycota</taxon>
        <taxon>Saccharomycotina</taxon>
        <taxon>Saccharomycetes</taxon>
        <taxon>Saccharomycetales</taxon>
        <taxon>Saccharomycetaceae</taxon>
        <taxon>Maudiozyma</taxon>
    </lineage>
</organism>
<dbReference type="InterPro" id="IPR036259">
    <property type="entry name" value="MFS_trans_sf"/>
</dbReference>
<reference evidence="7 8" key="1">
    <citation type="submission" date="2017-04" db="EMBL/GenBank/DDBJ databases">
        <authorList>
            <person name="Afonso C.L."/>
            <person name="Miller P.J."/>
            <person name="Scott M.A."/>
            <person name="Spackman E."/>
            <person name="Goraichik I."/>
            <person name="Dimitrov K.M."/>
            <person name="Suarez D.L."/>
            <person name="Swayne D.E."/>
        </authorList>
    </citation>
    <scope>NUCLEOTIDE SEQUENCE [LARGE SCALE GENOMIC DNA]</scope>
</reference>
<dbReference type="GO" id="GO:1990961">
    <property type="term" value="P:xenobiotic detoxification by transmembrane export across the plasma membrane"/>
    <property type="evidence" value="ECO:0007669"/>
    <property type="project" value="TreeGrafter"/>
</dbReference>
<dbReference type="PANTHER" id="PTHR23502">
    <property type="entry name" value="MAJOR FACILITATOR SUPERFAMILY"/>
    <property type="match status" value="1"/>
</dbReference>
<accession>A0A1X7R5B9</accession>
<feature type="transmembrane region" description="Helical" evidence="5">
    <location>
        <begin position="293"/>
        <end position="314"/>
    </location>
</feature>
<feature type="transmembrane region" description="Helical" evidence="5">
    <location>
        <begin position="450"/>
        <end position="476"/>
    </location>
</feature>
<evidence type="ECO:0000256" key="1">
    <source>
        <dbReference type="ARBA" id="ARBA00004141"/>
    </source>
</evidence>
<dbReference type="AlphaFoldDB" id="A0A1X7R5B9"/>
<feature type="domain" description="Major facilitator superfamily (MFS) profile" evidence="6">
    <location>
        <begin position="137"/>
        <end position="574"/>
    </location>
</feature>
<feature type="transmembrane region" description="Helical" evidence="5">
    <location>
        <begin position="515"/>
        <end position="533"/>
    </location>
</feature>
<comment type="subcellular location">
    <subcellularLocation>
        <location evidence="1">Membrane</location>
        <topology evidence="1">Multi-pass membrane protein</topology>
    </subcellularLocation>
</comment>
<dbReference type="PANTHER" id="PTHR23502:SF23">
    <property type="entry name" value="FLUCONAZOLE RESISTANCE PROTEIN 1"/>
    <property type="match status" value="1"/>
</dbReference>
<feature type="transmembrane region" description="Helical" evidence="5">
    <location>
        <begin position="482"/>
        <end position="503"/>
    </location>
</feature>
<dbReference type="SUPFAM" id="SSF103473">
    <property type="entry name" value="MFS general substrate transporter"/>
    <property type="match status" value="1"/>
</dbReference>
<feature type="transmembrane region" description="Helical" evidence="5">
    <location>
        <begin position="410"/>
        <end position="430"/>
    </location>
</feature>
<evidence type="ECO:0000256" key="4">
    <source>
        <dbReference type="ARBA" id="ARBA00023136"/>
    </source>
</evidence>
<dbReference type="CDD" id="cd17323">
    <property type="entry name" value="MFS_Tpo1_MDR_like"/>
    <property type="match status" value="1"/>
</dbReference>
<dbReference type="EMBL" id="FXLY01000006">
    <property type="protein sequence ID" value="SMN20852.1"/>
    <property type="molecule type" value="Genomic_DNA"/>
</dbReference>
<dbReference type="InterPro" id="IPR020846">
    <property type="entry name" value="MFS_dom"/>
</dbReference>
<proteinExistence type="predicted"/>
<keyword evidence="3 5" id="KW-1133">Transmembrane helix</keyword>
<dbReference type="OrthoDB" id="3357846at2759"/>
<dbReference type="Pfam" id="PF07690">
    <property type="entry name" value="MFS_1"/>
    <property type="match status" value="1"/>
</dbReference>